<keyword evidence="2" id="KW-0175">Coiled coil</keyword>
<feature type="compositionally biased region" description="Basic and acidic residues" evidence="3">
    <location>
        <begin position="215"/>
        <end position="230"/>
    </location>
</feature>
<evidence type="ECO:0000313" key="4">
    <source>
        <dbReference type="EMBL" id="KAK7498650.1"/>
    </source>
</evidence>
<comment type="caution">
    <text evidence="4">The sequence shown here is derived from an EMBL/GenBank/DDBJ whole genome shotgun (WGS) entry which is preliminary data.</text>
</comment>
<feature type="compositionally biased region" description="Low complexity" evidence="3">
    <location>
        <begin position="430"/>
        <end position="446"/>
    </location>
</feature>
<protein>
    <recommendedName>
        <fullName evidence="6">SLAIN motif-containing protein 2</fullName>
    </recommendedName>
</protein>
<name>A0ABD0LGS3_9CAEN</name>
<dbReference type="InterPro" id="IPR026179">
    <property type="entry name" value="Slain"/>
</dbReference>
<keyword evidence="5" id="KW-1185">Reference proteome</keyword>
<gene>
    <name evidence="4" type="ORF">BaRGS_00010027</name>
</gene>
<feature type="region of interest" description="Disordered" evidence="3">
    <location>
        <begin position="142"/>
        <end position="455"/>
    </location>
</feature>
<evidence type="ECO:0000256" key="2">
    <source>
        <dbReference type="ARBA" id="ARBA00023054"/>
    </source>
</evidence>
<dbReference type="EMBL" id="JACVVK020000049">
    <property type="protein sequence ID" value="KAK7498650.1"/>
    <property type="molecule type" value="Genomic_DNA"/>
</dbReference>
<reference evidence="4 5" key="1">
    <citation type="journal article" date="2023" name="Sci. Data">
        <title>Genome assembly of the Korean intertidal mud-creeper Batillaria attramentaria.</title>
        <authorList>
            <person name="Patra A.K."/>
            <person name="Ho P.T."/>
            <person name="Jun S."/>
            <person name="Lee S.J."/>
            <person name="Kim Y."/>
            <person name="Won Y.J."/>
        </authorList>
    </citation>
    <scope>NUCLEOTIDE SEQUENCE [LARGE SCALE GENOMIC DNA]</scope>
    <source>
        <strain evidence="4">Wonlab-2016</strain>
    </source>
</reference>
<feature type="compositionally biased region" description="Basic and acidic residues" evidence="3">
    <location>
        <begin position="59"/>
        <end position="71"/>
    </location>
</feature>
<dbReference type="Proteomes" id="UP001519460">
    <property type="component" value="Unassembled WGS sequence"/>
</dbReference>
<organism evidence="4 5">
    <name type="scientific">Batillaria attramentaria</name>
    <dbReference type="NCBI Taxonomy" id="370345"/>
    <lineage>
        <taxon>Eukaryota</taxon>
        <taxon>Metazoa</taxon>
        <taxon>Spiralia</taxon>
        <taxon>Lophotrochozoa</taxon>
        <taxon>Mollusca</taxon>
        <taxon>Gastropoda</taxon>
        <taxon>Caenogastropoda</taxon>
        <taxon>Sorbeoconcha</taxon>
        <taxon>Cerithioidea</taxon>
        <taxon>Batillariidae</taxon>
        <taxon>Batillaria</taxon>
    </lineage>
</organism>
<evidence type="ECO:0000256" key="3">
    <source>
        <dbReference type="SAM" id="MobiDB-lite"/>
    </source>
</evidence>
<feature type="compositionally biased region" description="Low complexity" evidence="3">
    <location>
        <begin position="271"/>
        <end position="285"/>
    </location>
</feature>
<evidence type="ECO:0000256" key="1">
    <source>
        <dbReference type="ARBA" id="ARBA00006652"/>
    </source>
</evidence>
<feature type="compositionally biased region" description="Low complexity" evidence="3">
    <location>
        <begin position="344"/>
        <end position="355"/>
    </location>
</feature>
<feature type="region of interest" description="Disordered" evidence="3">
    <location>
        <begin position="31"/>
        <end position="77"/>
    </location>
</feature>
<feature type="compositionally biased region" description="Polar residues" evidence="3">
    <location>
        <begin position="146"/>
        <end position="169"/>
    </location>
</feature>
<feature type="compositionally biased region" description="Polar residues" evidence="3">
    <location>
        <begin position="332"/>
        <end position="343"/>
    </location>
</feature>
<comment type="similarity">
    <text evidence="1">Belongs to the SLAIN motif-containing family.</text>
</comment>
<evidence type="ECO:0000313" key="5">
    <source>
        <dbReference type="Proteomes" id="UP001519460"/>
    </source>
</evidence>
<sequence>MESSNTIIDPENEVKKLQELVKKLEKQNELLRSKQKLSLDNALPNGDVDKPISQNNNHQTDKFSESQKDRTSVGGLEDVDVLDVDTLSLKDEEDSWLYSSPKPPTPQQTNINLYKWVRQDFDHPSPEVESAKRSLRYKLDEVARMNRSSSTPALGTNTSPTKSGSPLSRSTDETRPYARPQQKQSLLSMHGGMRVDNGTFTRPKKSHERAGPVVPERDRGDEEGYHRSEVTDVETLAKQQEESLRQSMATYTSPKRVLHNKPMSVASDTDNSGSPGGSNRSSPGRYDSEGVYVGRHRNSVGSDNGTPPDSPRGIPQHSTPYQDPNHVRRSMPNMSRLQYPQPASHSSDSSLEHQSVGSSDDLHLAPEARGNSRLQTPGFRAASPSMPMGGLRQGAAGARGASPQRSGLPTPRRSIPRPATAGGRTSLPTPRRSQIPSPRPPSSQGSDESWRDGCF</sequence>
<dbReference type="Pfam" id="PF15301">
    <property type="entry name" value="SLAIN"/>
    <property type="match status" value="1"/>
</dbReference>
<dbReference type="PANTHER" id="PTHR22406">
    <property type="entry name" value="NASCENT POLYPEPTIDE-ASSOCIATED COMPLEX SUBUNIT ALPHA, MUSCLE-SPECIFIC FORM"/>
    <property type="match status" value="1"/>
</dbReference>
<feature type="compositionally biased region" description="Low complexity" evidence="3">
    <location>
        <begin position="389"/>
        <end position="407"/>
    </location>
</feature>
<accession>A0ABD0LGS3</accession>
<proteinExistence type="inferred from homology"/>
<dbReference type="PANTHER" id="PTHR22406:SF7">
    <property type="entry name" value="NASCENT POLYPEPTIDE-ASSOCIATED COMPLEX SUBUNIT ALPHA, MUSCLE-SPECIFIC FORM"/>
    <property type="match status" value="1"/>
</dbReference>
<dbReference type="AlphaFoldDB" id="A0ABD0LGS3"/>
<evidence type="ECO:0008006" key="6">
    <source>
        <dbReference type="Google" id="ProtNLM"/>
    </source>
</evidence>